<name>A0ABT8SXB9_9HYPH</name>
<dbReference type="InterPro" id="IPR007048">
    <property type="entry name" value="IraD/Gp25-like"/>
</dbReference>
<gene>
    <name evidence="2" type="primary">tssE</name>
    <name evidence="2" type="ORF">Q2T52_13440</name>
</gene>
<dbReference type="PANTHER" id="PTHR38595:SF1">
    <property type="entry name" value="TYPE VI SECRETION SYSTEM COMPONENT TSSE1"/>
    <property type="match status" value="1"/>
</dbReference>
<evidence type="ECO:0000313" key="3">
    <source>
        <dbReference type="Proteomes" id="UP001169006"/>
    </source>
</evidence>
<evidence type="ECO:0000313" key="2">
    <source>
        <dbReference type="EMBL" id="MDO1583089.1"/>
    </source>
</evidence>
<accession>A0ABT8SXB9</accession>
<dbReference type="NCBIfam" id="TIGR03357">
    <property type="entry name" value="VI_zyme"/>
    <property type="match status" value="1"/>
</dbReference>
<dbReference type="Pfam" id="PF04965">
    <property type="entry name" value="GPW_gp25"/>
    <property type="match status" value="1"/>
</dbReference>
<sequence length="169" mass="19265">MADPLDSYRPRERQLARSVLDRLLDDAPYSPADPPVSYVTQVREMREAIRRDLEMLLNTRRCIRSPASELRELQDSLQTYGVDAGVSVNLMTDEAKLSLARSIERSISRFETRLSNVQVTILKSRSVTERALRMRIEATFRLHDGMPPISFESTIDPSTQRFHVEGGDG</sequence>
<feature type="domain" description="IraD/Gp25-like" evidence="1">
    <location>
        <begin position="44"/>
        <end position="142"/>
    </location>
</feature>
<dbReference type="EMBL" id="JAUKWQ010000003">
    <property type="protein sequence ID" value="MDO1583089.1"/>
    <property type="molecule type" value="Genomic_DNA"/>
</dbReference>
<dbReference type="Proteomes" id="UP001169006">
    <property type="component" value="Unassembled WGS sequence"/>
</dbReference>
<dbReference type="SUPFAM" id="SSF160719">
    <property type="entry name" value="gpW/gp25-like"/>
    <property type="match status" value="1"/>
</dbReference>
<proteinExistence type="predicted"/>
<reference evidence="2" key="1">
    <citation type="journal article" date="2015" name="Int. J. Syst. Evol. Microbiol.">
        <title>Rhizobium oryzicola sp. nov., potential plant-growth-promoting endophytic bacteria isolated from rice roots.</title>
        <authorList>
            <person name="Zhang X.X."/>
            <person name="Gao J.S."/>
            <person name="Cao Y.H."/>
            <person name="Sheirdil R.A."/>
            <person name="Wang X.C."/>
            <person name="Zhang L."/>
        </authorList>
    </citation>
    <scope>NUCLEOTIDE SEQUENCE</scope>
    <source>
        <strain evidence="2">05753</strain>
    </source>
</reference>
<reference evidence="2" key="2">
    <citation type="submission" date="2023-07" db="EMBL/GenBank/DDBJ databases">
        <authorList>
            <person name="Sun H."/>
        </authorList>
    </citation>
    <scope>NUCLEOTIDE SEQUENCE</scope>
    <source>
        <strain evidence="2">05753</strain>
    </source>
</reference>
<dbReference type="PANTHER" id="PTHR38595">
    <property type="entry name" value="CYTOPLASMIC PROTEIN-RELATED"/>
    <property type="match status" value="1"/>
</dbReference>
<dbReference type="InterPro" id="IPR053176">
    <property type="entry name" value="T6SS_TssE1-like"/>
</dbReference>
<comment type="caution">
    <text evidence="2">The sequence shown here is derived from an EMBL/GenBank/DDBJ whole genome shotgun (WGS) entry which is preliminary data.</text>
</comment>
<keyword evidence="3" id="KW-1185">Reference proteome</keyword>
<dbReference type="RefSeq" id="WP_302077244.1">
    <property type="nucleotide sequence ID" value="NZ_JAUKWQ010000003.1"/>
</dbReference>
<evidence type="ECO:0000259" key="1">
    <source>
        <dbReference type="Pfam" id="PF04965"/>
    </source>
</evidence>
<dbReference type="InterPro" id="IPR017737">
    <property type="entry name" value="TssE1-like"/>
</dbReference>
<protein>
    <submittedName>
        <fullName evidence="2">Type VI secretion system baseplate subunit TssE</fullName>
    </submittedName>
</protein>
<dbReference type="Gene3D" id="3.10.450.40">
    <property type="match status" value="1"/>
</dbReference>
<organism evidence="2 3">
    <name type="scientific">Rhizobium oryzicola</name>
    <dbReference type="NCBI Taxonomy" id="1232668"/>
    <lineage>
        <taxon>Bacteria</taxon>
        <taxon>Pseudomonadati</taxon>
        <taxon>Pseudomonadota</taxon>
        <taxon>Alphaproteobacteria</taxon>
        <taxon>Hyphomicrobiales</taxon>
        <taxon>Rhizobiaceae</taxon>
        <taxon>Rhizobium/Agrobacterium group</taxon>
        <taxon>Rhizobium</taxon>
    </lineage>
</organism>